<gene>
    <name evidence="1" type="ORF">B0I00_0146</name>
</gene>
<organism evidence="1 2">
    <name type="scientific">Novosphingobium kunmingense</name>
    <dbReference type="NCBI Taxonomy" id="1211806"/>
    <lineage>
        <taxon>Bacteria</taxon>
        <taxon>Pseudomonadati</taxon>
        <taxon>Pseudomonadota</taxon>
        <taxon>Alphaproteobacteria</taxon>
        <taxon>Sphingomonadales</taxon>
        <taxon>Sphingomonadaceae</taxon>
        <taxon>Novosphingobium</taxon>
    </lineage>
</organism>
<evidence type="ECO:0008006" key="3">
    <source>
        <dbReference type="Google" id="ProtNLM"/>
    </source>
</evidence>
<name>A0A2N0I1C9_9SPHN</name>
<dbReference type="PIRSF" id="PIRSF028846">
    <property type="entry name" value="UCP028846"/>
    <property type="match status" value="1"/>
</dbReference>
<dbReference type="OrthoDB" id="181472at2"/>
<reference evidence="1 2" key="1">
    <citation type="submission" date="2017-11" db="EMBL/GenBank/DDBJ databases">
        <title>Genomic Encyclopedia of Type Strains, Phase III (KMG-III): the genomes of soil and plant-associated and newly described type strains.</title>
        <authorList>
            <person name="Whitman W."/>
        </authorList>
    </citation>
    <scope>NUCLEOTIDE SEQUENCE [LARGE SCALE GENOMIC DNA]</scope>
    <source>
        <strain evidence="1 2">CGMCC 1.12274</strain>
    </source>
</reference>
<dbReference type="SMART" id="SM01149">
    <property type="entry name" value="DUF1237"/>
    <property type="match status" value="1"/>
</dbReference>
<evidence type="ECO:0000313" key="2">
    <source>
        <dbReference type="Proteomes" id="UP000232587"/>
    </source>
</evidence>
<dbReference type="RefSeq" id="WP_100865462.1">
    <property type="nucleotide sequence ID" value="NZ_PHUF01000002.1"/>
</dbReference>
<comment type="caution">
    <text evidence="1">The sequence shown here is derived from an EMBL/GenBank/DDBJ whole genome shotgun (WGS) entry which is preliminary data.</text>
</comment>
<dbReference type="PANTHER" id="PTHR31047:SF0">
    <property type="entry name" value="MEIOTICALLY UP-REGULATED GENE 157 PROTEIN"/>
    <property type="match status" value="1"/>
</dbReference>
<dbReference type="GO" id="GO:0005975">
    <property type="term" value="P:carbohydrate metabolic process"/>
    <property type="evidence" value="ECO:0007669"/>
    <property type="project" value="InterPro"/>
</dbReference>
<dbReference type="EMBL" id="PHUF01000002">
    <property type="protein sequence ID" value="PKB24966.1"/>
    <property type="molecule type" value="Genomic_DNA"/>
</dbReference>
<dbReference type="Gene3D" id="1.50.10.10">
    <property type="match status" value="1"/>
</dbReference>
<accession>A0A2N0I1C9</accession>
<keyword evidence="2" id="KW-1185">Reference proteome</keyword>
<sequence length="449" mass="49066">MPPSNRPAVAARRFASPAVEREIERVSALIADPELRWLFSNCYPNTLDTTVLLGTVDGKDDAFVITGDIPALWLRDSAAQLRPYLHLARGDAALTALYRGLIRRHARCVLLDPYANAFTHDPADTTALAWSRGDQTAMKPGVAERKWEVDSLCYVLRLAHDYWRATGDVEPFDATWADAARTIVATFREQQRKDGPGPYRFQRQSTQPTETTLAGIGVPTRKVGMIHSAFRPSDDACTYPFNIPGNLFAVATLRELASLAGAVLADAALSADALTLAAEVEAAVMAHGTMLMPDGRQVFAYETDGYGNHLFMDDANVPSLLGLAYLRCLPADYALWRTTAQAVWSADNPWFFSGKAAEGIGGPHIGEGQIWPMSIIVRALSSVDDGVIEASLATLRGSHAATGFMHEAFDKDDPAKFTRSWFAWVNGLFGELVVKVANERPHLLATRYG</sequence>
<dbReference type="InterPro" id="IPR012341">
    <property type="entry name" value="6hp_glycosidase-like_sf"/>
</dbReference>
<proteinExistence type="predicted"/>
<dbReference type="Pfam" id="PF06824">
    <property type="entry name" value="Glyco_hydro_125"/>
    <property type="match status" value="1"/>
</dbReference>
<dbReference type="Proteomes" id="UP000232587">
    <property type="component" value="Unassembled WGS sequence"/>
</dbReference>
<dbReference type="AlphaFoldDB" id="A0A2N0I1C9"/>
<dbReference type="SUPFAM" id="SSF48208">
    <property type="entry name" value="Six-hairpin glycosidases"/>
    <property type="match status" value="1"/>
</dbReference>
<dbReference type="PANTHER" id="PTHR31047">
    <property type="entry name" value="MEIOTICALLY UP-REGULATED GENE 157 PROTEIN"/>
    <property type="match status" value="1"/>
</dbReference>
<evidence type="ECO:0000313" key="1">
    <source>
        <dbReference type="EMBL" id="PKB24966.1"/>
    </source>
</evidence>
<dbReference type="InterPro" id="IPR008928">
    <property type="entry name" value="6-hairpin_glycosidase_sf"/>
</dbReference>
<protein>
    <recommendedName>
        <fullName evidence="3">Meiotically up-regulated gene 157 (Mug157) protein</fullName>
    </recommendedName>
</protein>
<dbReference type="InterPro" id="IPR008313">
    <property type="entry name" value="GH125"/>
</dbReference>